<evidence type="ECO:0000259" key="5">
    <source>
        <dbReference type="PROSITE" id="PS51210"/>
    </source>
</evidence>
<evidence type="ECO:0000313" key="6">
    <source>
        <dbReference type="EMBL" id="VDI08866.1"/>
    </source>
</evidence>
<reference evidence="6" key="1">
    <citation type="submission" date="2018-11" db="EMBL/GenBank/DDBJ databases">
        <authorList>
            <person name="Alioto T."/>
            <person name="Alioto T."/>
        </authorList>
    </citation>
    <scope>NUCLEOTIDE SEQUENCE</scope>
</reference>
<keyword evidence="3" id="KW-0442">Lipid degradation</keyword>
<dbReference type="AlphaFoldDB" id="A0A8B6CTI4"/>
<dbReference type="OrthoDB" id="6065077at2759"/>
<keyword evidence="7" id="KW-1185">Reference proteome</keyword>
<feature type="compositionally biased region" description="Basic residues" evidence="4">
    <location>
        <begin position="52"/>
        <end position="65"/>
    </location>
</feature>
<sequence>MAQRSFSSSTCQTKSSQRRPSKLRLLYCKPKSEDEFDSHSKPHSDKSDRLRRTQSLKLNRKPSRRSKVLYRAKGKSMIKVTLSPVTPPEDKYTDIELHHKGTNGEPCTPKRYDKSFKFYVDQCNLQYCLPADIIFKSGIKEVERVAVFSLLDIDNPKTIACETVDLRASSPELEFSDLRIFDNSKGFLCDQEQQFQEKRKLNIHTSLQKLLMTSLEEDDVPNIALMGSGGGYRAMVAMSGVIHALYDTKVLDSILYTAVLSGSSWFIATLYSHPDWPNIHPNHIQKQLKRDISTYPYMKIFSNGLDAAFKYCKSLWTGQSWDLTTGAFAPLLGDVLIPDRTKCRWSEQRDKLSEGTVPLPLLSAIHAKNEVNANEFHEWVEFSPYEVSIPKYGAAIDMKNFGSKFHKGILTQQIDEIPLYEIMGICGSAFTLTYEEYSNKFDVLDGPQRKDDGVLESGCDAHRLCEDFTPVKGLDGSDDVFDGGEKEQSITSKLSNEEIEDLFKKVCQIREENGRIFEAERTLNERDVGDNFKEGKEGADEIDGLGQFMNSRRYRAAMVNNFLRKVSFDDTDSCHRQKETNPLFENYLKNDTEELCLIDAGLAFNSPYPLLFKPGRDVDLILSFDFTDRKKDSNDPFESLLKAEDWARQHEIKFPTINVDNYEGKNEELYIFEDDNDPHCPIIMHFVLVNKDFRTYTKPGVKRKQDEKEFANFTVYDHKTFNCTNFQYSEENFDRLSQLSEFIVLNNIVQIKDCITKSIQNKQKRKRQRHISSPV</sequence>
<accession>A0A8B6CTI4</accession>
<dbReference type="EC" id="3.1.1.4" evidence="6"/>
<feature type="compositionally biased region" description="Low complexity" evidence="4">
    <location>
        <begin position="1"/>
        <end position="15"/>
    </location>
</feature>
<dbReference type="PANTHER" id="PTHR10728:SF40">
    <property type="entry name" value="PATATIN FAMILY PROTEIN"/>
    <property type="match status" value="1"/>
</dbReference>
<evidence type="ECO:0000256" key="3">
    <source>
        <dbReference type="PROSITE-ProRule" id="PRU00555"/>
    </source>
</evidence>
<evidence type="ECO:0000256" key="2">
    <source>
        <dbReference type="ARBA" id="ARBA00023098"/>
    </source>
</evidence>
<dbReference type="GO" id="GO:0046475">
    <property type="term" value="P:glycerophospholipid catabolic process"/>
    <property type="evidence" value="ECO:0007669"/>
    <property type="project" value="TreeGrafter"/>
</dbReference>
<feature type="compositionally biased region" description="Basic and acidic residues" evidence="4">
    <location>
        <begin position="30"/>
        <end position="51"/>
    </location>
</feature>
<proteinExistence type="predicted"/>
<dbReference type="InterPro" id="IPR002642">
    <property type="entry name" value="LysoPLipase_cat_dom"/>
</dbReference>
<dbReference type="SUPFAM" id="SSF52151">
    <property type="entry name" value="FabD/lysophospholipase-like"/>
    <property type="match status" value="2"/>
</dbReference>
<feature type="region of interest" description="Disordered" evidence="4">
    <location>
        <begin position="1"/>
        <end position="65"/>
    </location>
</feature>
<evidence type="ECO:0000313" key="7">
    <source>
        <dbReference type="Proteomes" id="UP000596742"/>
    </source>
</evidence>
<dbReference type="GO" id="GO:0047498">
    <property type="term" value="F:calcium-dependent phospholipase A2 activity"/>
    <property type="evidence" value="ECO:0007669"/>
    <property type="project" value="TreeGrafter"/>
</dbReference>
<dbReference type="Proteomes" id="UP000596742">
    <property type="component" value="Unassembled WGS sequence"/>
</dbReference>
<dbReference type="InterPro" id="IPR016035">
    <property type="entry name" value="Acyl_Trfase/lysoPLipase"/>
</dbReference>
<dbReference type="PANTHER" id="PTHR10728">
    <property type="entry name" value="CYTOSOLIC PHOSPHOLIPASE A2"/>
    <property type="match status" value="1"/>
</dbReference>
<dbReference type="GO" id="GO:0005829">
    <property type="term" value="C:cytosol"/>
    <property type="evidence" value="ECO:0007669"/>
    <property type="project" value="TreeGrafter"/>
</dbReference>
<keyword evidence="2 3" id="KW-0443">Lipid metabolism</keyword>
<organism evidence="6 7">
    <name type="scientific">Mytilus galloprovincialis</name>
    <name type="common">Mediterranean mussel</name>
    <dbReference type="NCBI Taxonomy" id="29158"/>
    <lineage>
        <taxon>Eukaryota</taxon>
        <taxon>Metazoa</taxon>
        <taxon>Spiralia</taxon>
        <taxon>Lophotrochozoa</taxon>
        <taxon>Mollusca</taxon>
        <taxon>Bivalvia</taxon>
        <taxon>Autobranchia</taxon>
        <taxon>Pteriomorphia</taxon>
        <taxon>Mytilida</taxon>
        <taxon>Mytiloidea</taxon>
        <taxon>Mytilidae</taxon>
        <taxon>Mytilinae</taxon>
        <taxon>Mytilus</taxon>
    </lineage>
</organism>
<name>A0A8B6CTI4_MYTGA</name>
<dbReference type="Pfam" id="PF01735">
    <property type="entry name" value="PLA2_B"/>
    <property type="match status" value="2"/>
</dbReference>
<evidence type="ECO:0000256" key="1">
    <source>
        <dbReference type="ARBA" id="ARBA00022801"/>
    </source>
</evidence>
<gene>
    <name evidence="6" type="ORF">MGAL_10B007696</name>
</gene>
<dbReference type="EMBL" id="UYJE01002237">
    <property type="protein sequence ID" value="VDI08866.1"/>
    <property type="molecule type" value="Genomic_DNA"/>
</dbReference>
<dbReference type="Gene3D" id="3.40.1090.10">
    <property type="entry name" value="Cytosolic phospholipase A2 catalytic domain"/>
    <property type="match status" value="1"/>
</dbReference>
<comment type="caution">
    <text evidence="6">The sequence shown here is derived from an EMBL/GenBank/DDBJ whole genome shotgun (WGS) entry which is preliminary data.</text>
</comment>
<dbReference type="GO" id="GO:0005544">
    <property type="term" value="F:calcium-dependent phospholipid binding"/>
    <property type="evidence" value="ECO:0007669"/>
    <property type="project" value="TreeGrafter"/>
</dbReference>
<evidence type="ECO:0000256" key="4">
    <source>
        <dbReference type="SAM" id="MobiDB-lite"/>
    </source>
</evidence>
<keyword evidence="1 3" id="KW-0378">Hydrolase</keyword>
<protein>
    <submittedName>
        <fullName evidence="6">Cytosolic phospholipase A2</fullName>
        <ecNumber evidence="6">3.1.1.4</ecNumber>
    </submittedName>
</protein>
<feature type="domain" description="PLA2c" evidence="5">
    <location>
        <begin position="174"/>
        <end position="775"/>
    </location>
</feature>
<dbReference type="GO" id="GO:0005509">
    <property type="term" value="F:calcium ion binding"/>
    <property type="evidence" value="ECO:0007669"/>
    <property type="project" value="TreeGrafter"/>
</dbReference>
<dbReference type="PROSITE" id="PS51210">
    <property type="entry name" value="PLA2C"/>
    <property type="match status" value="1"/>
</dbReference>
<dbReference type="SMART" id="SM00022">
    <property type="entry name" value="PLAc"/>
    <property type="match status" value="1"/>
</dbReference>